<evidence type="ECO:0000313" key="1">
    <source>
        <dbReference type="EMBL" id="GFO23112.1"/>
    </source>
</evidence>
<dbReference type="Proteomes" id="UP000735302">
    <property type="component" value="Unassembled WGS sequence"/>
</dbReference>
<sequence>MKSPSPPGSNKDINKNQYVILFVSFTLLALHDDEEGKVLSLKTDATAVMSRLVPLLPSECKKSLMQAKSKAVQLWRCDHKSVYESPVEMNDNYENEFGRNTVPRSSK</sequence>
<keyword evidence="2" id="KW-1185">Reference proteome</keyword>
<protein>
    <submittedName>
        <fullName evidence="1">Uncharacterized protein</fullName>
    </submittedName>
</protein>
<dbReference type="EMBL" id="BLXT01005500">
    <property type="protein sequence ID" value="GFO23112.1"/>
    <property type="molecule type" value="Genomic_DNA"/>
</dbReference>
<organism evidence="1 2">
    <name type="scientific">Plakobranchus ocellatus</name>
    <dbReference type="NCBI Taxonomy" id="259542"/>
    <lineage>
        <taxon>Eukaryota</taxon>
        <taxon>Metazoa</taxon>
        <taxon>Spiralia</taxon>
        <taxon>Lophotrochozoa</taxon>
        <taxon>Mollusca</taxon>
        <taxon>Gastropoda</taxon>
        <taxon>Heterobranchia</taxon>
        <taxon>Euthyneura</taxon>
        <taxon>Panpulmonata</taxon>
        <taxon>Sacoglossa</taxon>
        <taxon>Placobranchoidea</taxon>
        <taxon>Plakobranchidae</taxon>
        <taxon>Plakobranchus</taxon>
    </lineage>
</organism>
<comment type="caution">
    <text evidence="1">The sequence shown here is derived from an EMBL/GenBank/DDBJ whole genome shotgun (WGS) entry which is preliminary data.</text>
</comment>
<accession>A0AAV4BUV3</accession>
<gene>
    <name evidence="1" type="ORF">PoB_004961700</name>
</gene>
<name>A0AAV4BUV3_9GAST</name>
<proteinExistence type="predicted"/>
<evidence type="ECO:0000313" key="2">
    <source>
        <dbReference type="Proteomes" id="UP000735302"/>
    </source>
</evidence>
<dbReference type="AlphaFoldDB" id="A0AAV4BUV3"/>
<reference evidence="1 2" key="1">
    <citation type="journal article" date="2021" name="Elife">
        <title>Chloroplast acquisition without the gene transfer in kleptoplastic sea slugs, Plakobranchus ocellatus.</title>
        <authorList>
            <person name="Maeda T."/>
            <person name="Takahashi S."/>
            <person name="Yoshida T."/>
            <person name="Shimamura S."/>
            <person name="Takaki Y."/>
            <person name="Nagai Y."/>
            <person name="Toyoda A."/>
            <person name="Suzuki Y."/>
            <person name="Arimoto A."/>
            <person name="Ishii H."/>
            <person name="Satoh N."/>
            <person name="Nishiyama T."/>
            <person name="Hasebe M."/>
            <person name="Maruyama T."/>
            <person name="Minagawa J."/>
            <person name="Obokata J."/>
            <person name="Shigenobu S."/>
        </authorList>
    </citation>
    <scope>NUCLEOTIDE SEQUENCE [LARGE SCALE GENOMIC DNA]</scope>
</reference>